<comment type="caution">
    <text evidence="3">The sequence shown here is derived from an EMBL/GenBank/DDBJ whole genome shotgun (WGS) entry which is preliminary data.</text>
</comment>
<proteinExistence type="predicted"/>
<evidence type="ECO:0000313" key="3">
    <source>
        <dbReference type="EMBL" id="NBI31183.1"/>
    </source>
</evidence>
<evidence type="ECO:0000313" key="4">
    <source>
        <dbReference type="Proteomes" id="UP000448943"/>
    </source>
</evidence>
<keyword evidence="1" id="KW-0175">Coiled coil</keyword>
<dbReference type="OrthoDB" id="2667015at2"/>
<dbReference type="AlphaFoldDB" id="A0A6N9Q973"/>
<protein>
    <submittedName>
        <fullName evidence="3">Uncharacterized protein</fullName>
    </submittedName>
</protein>
<accession>A0A6N9Q973</accession>
<reference evidence="3 4" key="1">
    <citation type="submission" date="2019-01" db="EMBL/GenBank/DDBJ databases">
        <title>Chengkuizengella sp. nov., isolated from deep-sea sediment of East Pacific Ocean.</title>
        <authorList>
            <person name="Yang J."/>
            <person name="Lai Q."/>
            <person name="Shao Z."/>
        </authorList>
    </citation>
    <scope>NUCLEOTIDE SEQUENCE [LARGE SCALE GENOMIC DNA]</scope>
    <source>
        <strain evidence="3 4">YPA3-1-1</strain>
    </source>
</reference>
<gene>
    <name evidence="3" type="ORF">ERL59_19810</name>
</gene>
<evidence type="ECO:0000256" key="2">
    <source>
        <dbReference type="SAM" id="SignalP"/>
    </source>
</evidence>
<feature type="signal peptide" evidence="2">
    <location>
        <begin position="1"/>
        <end position="21"/>
    </location>
</feature>
<feature type="coiled-coil region" evidence="1">
    <location>
        <begin position="47"/>
        <end position="102"/>
    </location>
</feature>
<keyword evidence="2" id="KW-0732">Signal</keyword>
<dbReference type="EMBL" id="SIJB01000065">
    <property type="protein sequence ID" value="NBI31183.1"/>
    <property type="molecule type" value="Genomic_DNA"/>
</dbReference>
<evidence type="ECO:0000256" key="1">
    <source>
        <dbReference type="SAM" id="Coils"/>
    </source>
</evidence>
<organism evidence="3 4">
    <name type="scientific">Chengkuizengella marina</name>
    <dbReference type="NCBI Taxonomy" id="2507566"/>
    <lineage>
        <taxon>Bacteria</taxon>
        <taxon>Bacillati</taxon>
        <taxon>Bacillota</taxon>
        <taxon>Bacilli</taxon>
        <taxon>Bacillales</taxon>
        <taxon>Paenibacillaceae</taxon>
        <taxon>Chengkuizengella</taxon>
    </lineage>
</organism>
<name>A0A6N9Q973_9BACL</name>
<dbReference type="Proteomes" id="UP000448943">
    <property type="component" value="Unassembled WGS sequence"/>
</dbReference>
<dbReference type="RefSeq" id="WP_160648004.1">
    <property type="nucleotide sequence ID" value="NZ_SIJB01000065.1"/>
</dbReference>
<keyword evidence="4" id="KW-1185">Reference proteome</keyword>
<sequence length="316" mass="36396">MKKFSIVFILFVLMMSSVVNAQTNKSINNGKLSEEEQQLLNERSDEIRDYFLKIEKEKAKLDKLKDKKEKMSKEKNKNSLDLLNLDIEIENASNAVAKLTESHEDYGLKKIKKVKKKDSVSILESSAADYRITELQLFYDESVGKYLLHSAGNFTNDDWKEDKSPYTSGYGNGWKDLGGYDGYGLYSMHEDINTYNREFHTIHYEDNSESIDWSNKASNIPDARGYAWKYQDELYLEGGGSVFANWKDYNNYRQLGWYYFSFVDSDMSGKELGFKAIFGHTWSSTTINGISYPNGVSFTTTNNSWDDGYSDSFIIP</sequence>
<feature type="chain" id="PRO_5026834991" evidence="2">
    <location>
        <begin position="22"/>
        <end position="316"/>
    </location>
</feature>